<evidence type="ECO:0000313" key="2">
    <source>
        <dbReference type="Proteomes" id="UP000076580"/>
    </source>
</evidence>
<dbReference type="Proteomes" id="UP000076580">
    <property type="component" value="Chromosome 01"/>
</dbReference>
<dbReference type="AlphaFoldDB" id="A0A151GPX7"/>
<dbReference type="Gene3D" id="3.90.1300.10">
    <property type="entry name" value="Amidase signature (AS) domain"/>
    <property type="match status" value="1"/>
</dbReference>
<organism evidence="1 2">
    <name type="scientific">Drechmeria coniospora</name>
    <name type="common">Nematophagous fungus</name>
    <name type="synonym">Meria coniospora</name>
    <dbReference type="NCBI Taxonomy" id="98403"/>
    <lineage>
        <taxon>Eukaryota</taxon>
        <taxon>Fungi</taxon>
        <taxon>Dikarya</taxon>
        <taxon>Ascomycota</taxon>
        <taxon>Pezizomycotina</taxon>
        <taxon>Sordariomycetes</taxon>
        <taxon>Hypocreomycetidae</taxon>
        <taxon>Hypocreales</taxon>
        <taxon>Ophiocordycipitaceae</taxon>
        <taxon>Drechmeria</taxon>
    </lineage>
</organism>
<dbReference type="InParanoid" id="A0A151GPX7"/>
<dbReference type="InterPro" id="IPR036928">
    <property type="entry name" value="AS_sf"/>
</dbReference>
<dbReference type="STRING" id="98403.A0A151GPX7"/>
<dbReference type="EMBL" id="LAYC01000001">
    <property type="protein sequence ID" value="KYK59159.1"/>
    <property type="molecule type" value="Genomic_DNA"/>
</dbReference>
<evidence type="ECO:0000313" key="1">
    <source>
        <dbReference type="EMBL" id="KYK59159.1"/>
    </source>
</evidence>
<sequence>MLTKVFRLDPDDRPPLKAVCLKGAKVAMIKTHVSNDAGPGTRGAWEKAGALLEGAGAVVEDVELPEVFKRCHEWQDIIVSSEVRVAFLSSTWPLAAPPRSRMVLVRVVLRGVGMVQQST</sequence>
<reference evidence="1 2" key="1">
    <citation type="journal article" date="2016" name="Sci. Rep.">
        <title>Insights into Adaptations to a Near-Obligate Nematode Endoparasitic Lifestyle from the Finished Genome of Drechmeria coniospora.</title>
        <authorList>
            <person name="Zhang L."/>
            <person name="Zhou Z."/>
            <person name="Guo Q."/>
            <person name="Fokkens L."/>
            <person name="Miskei M."/>
            <person name="Pocsi I."/>
            <person name="Zhang W."/>
            <person name="Chen M."/>
            <person name="Wang L."/>
            <person name="Sun Y."/>
            <person name="Donzelli B.G."/>
            <person name="Gibson D.M."/>
            <person name="Nelson D.R."/>
            <person name="Luo J.G."/>
            <person name="Rep M."/>
            <person name="Liu H."/>
            <person name="Yang S."/>
            <person name="Wang J."/>
            <person name="Krasnoff S.B."/>
            <person name="Xu Y."/>
            <person name="Molnar I."/>
            <person name="Lin M."/>
        </authorList>
    </citation>
    <scope>NUCLEOTIDE SEQUENCE [LARGE SCALE GENOMIC DNA]</scope>
    <source>
        <strain evidence="1 2">ARSEF 6962</strain>
    </source>
</reference>
<proteinExistence type="predicted"/>
<dbReference type="RefSeq" id="XP_040658511.1">
    <property type="nucleotide sequence ID" value="XM_040797628.1"/>
</dbReference>
<keyword evidence="2" id="KW-1185">Reference proteome</keyword>
<gene>
    <name evidence="1" type="ORF">DCS_00289</name>
</gene>
<accession>A0A151GPX7</accession>
<dbReference type="GeneID" id="63712932"/>
<name>A0A151GPX7_DRECN</name>
<dbReference type="SUPFAM" id="SSF75304">
    <property type="entry name" value="Amidase signature (AS) enzymes"/>
    <property type="match status" value="1"/>
</dbReference>
<comment type="caution">
    <text evidence="1">The sequence shown here is derived from an EMBL/GenBank/DDBJ whole genome shotgun (WGS) entry which is preliminary data.</text>
</comment>
<protein>
    <submittedName>
        <fullName evidence="1">Uncharacterized protein</fullName>
    </submittedName>
</protein>